<accession>A0A1F5QDE6</accession>
<dbReference type="Pfam" id="PF00512">
    <property type="entry name" value="HisKA"/>
    <property type="match status" value="1"/>
</dbReference>
<keyword evidence="7" id="KW-1133">Transmembrane helix</keyword>
<dbReference type="SMART" id="SM00388">
    <property type="entry name" value="HisKA"/>
    <property type="match status" value="1"/>
</dbReference>
<feature type="transmembrane region" description="Helical" evidence="7">
    <location>
        <begin position="63"/>
        <end position="91"/>
    </location>
</feature>
<feature type="domain" description="Histidine kinase" evidence="8">
    <location>
        <begin position="320"/>
        <end position="539"/>
    </location>
</feature>
<dbReference type="CDD" id="cd00075">
    <property type="entry name" value="HATPase"/>
    <property type="match status" value="1"/>
</dbReference>
<feature type="transmembrane region" description="Helical" evidence="7">
    <location>
        <begin position="235"/>
        <end position="255"/>
    </location>
</feature>
<feature type="coiled-coil region" evidence="6">
    <location>
        <begin position="286"/>
        <end position="313"/>
    </location>
</feature>
<dbReference type="Gene3D" id="1.10.287.130">
    <property type="match status" value="1"/>
</dbReference>
<dbReference type="InterPro" id="IPR003661">
    <property type="entry name" value="HisK_dim/P_dom"/>
</dbReference>
<keyword evidence="5" id="KW-0418">Kinase</keyword>
<dbReference type="PANTHER" id="PTHR43047:SF72">
    <property type="entry name" value="OSMOSENSING HISTIDINE PROTEIN KINASE SLN1"/>
    <property type="match status" value="1"/>
</dbReference>
<comment type="caution">
    <text evidence="9">The sequence shown here is derived from an EMBL/GenBank/DDBJ whole genome shotgun (WGS) entry which is preliminary data.</text>
</comment>
<dbReference type="EMBL" id="MFFF01000015">
    <property type="protein sequence ID" value="OGE99790.1"/>
    <property type="molecule type" value="Genomic_DNA"/>
</dbReference>
<dbReference type="PRINTS" id="PR00344">
    <property type="entry name" value="BCTRLSENSOR"/>
</dbReference>
<organism evidence="9 10">
    <name type="scientific">Candidatus Doudnabacteria bacterium RIFCSPLOWO2_02_FULL_48_13</name>
    <dbReference type="NCBI Taxonomy" id="1817845"/>
    <lineage>
        <taxon>Bacteria</taxon>
        <taxon>Candidatus Doudnaibacteriota</taxon>
    </lineage>
</organism>
<dbReference type="Proteomes" id="UP000177235">
    <property type="component" value="Unassembled WGS sequence"/>
</dbReference>
<proteinExistence type="predicted"/>
<dbReference type="SUPFAM" id="SSF47384">
    <property type="entry name" value="Homodimeric domain of signal transducing histidine kinase"/>
    <property type="match status" value="1"/>
</dbReference>
<evidence type="ECO:0000256" key="2">
    <source>
        <dbReference type="ARBA" id="ARBA00012438"/>
    </source>
</evidence>
<feature type="transmembrane region" description="Helical" evidence="7">
    <location>
        <begin position="39"/>
        <end position="57"/>
    </location>
</feature>
<dbReference type="SUPFAM" id="SSF55874">
    <property type="entry name" value="ATPase domain of HSP90 chaperone/DNA topoisomerase II/histidine kinase"/>
    <property type="match status" value="1"/>
</dbReference>
<evidence type="ECO:0000259" key="8">
    <source>
        <dbReference type="PROSITE" id="PS50109"/>
    </source>
</evidence>
<dbReference type="Gene3D" id="3.30.565.10">
    <property type="entry name" value="Histidine kinase-like ATPase, C-terminal domain"/>
    <property type="match status" value="1"/>
</dbReference>
<dbReference type="PROSITE" id="PS50109">
    <property type="entry name" value="HIS_KIN"/>
    <property type="match status" value="1"/>
</dbReference>
<comment type="catalytic activity">
    <reaction evidence="1">
        <text>ATP + protein L-histidine = ADP + protein N-phospho-L-histidine.</text>
        <dbReference type="EC" id="2.7.13.3"/>
    </reaction>
</comment>
<feature type="transmembrane region" description="Helical" evidence="7">
    <location>
        <begin position="261"/>
        <end position="280"/>
    </location>
</feature>
<evidence type="ECO:0000256" key="7">
    <source>
        <dbReference type="SAM" id="Phobius"/>
    </source>
</evidence>
<gene>
    <name evidence="9" type="ORF">A3J05_00775</name>
</gene>
<evidence type="ECO:0000256" key="6">
    <source>
        <dbReference type="SAM" id="Coils"/>
    </source>
</evidence>
<dbReference type="InterPro" id="IPR004358">
    <property type="entry name" value="Sig_transdc_His_kin-like_C"/>
</dbReference>
<keyword evidence="7" id="KW-0812">Transmembrane</keyword>
<feature type="transmembrane region" description="Helical" evidence="7">
    <location>
        <begin position="103"/>
        <end position="122"/>
    </location>
</feature>
<dbReference type="EC" id="2.7.13.3" evidence="2"/>
<evidence type="ECO:0000313" key="9">
    <source>
        <dbReference type="EMBL" id="OGE99790.1"/>
    </source>
</evidence>
<dbReference type="Pfam" id="PF02518">
    <property type="entry name" value="HATPase_c"/>
    <property type="match status" value="1"/>
</dbReference>
<reference evidence="9 10" key="1">
    <citation type="journal article" date="2016" name="Nat. Commun.">
        <title>Thousands of microbial genomes shed light on interconnected biogeochemical processes in an aquifer system.</title>
        <authorList>
            <person name="Anantharaman K."/>
            <person name="Brown C.T."/>
            <person name="Hug L.A."/>
            <person name="Sharon I."/>
            <person name="Castelle C.J."/>
            <person name="Probst A.J."/>
            <person name="Thomas B.C."/>
            <person name="Singh A."/>
            <person name="Wilkins M.J."/>
            <person name="Karaoz U."/>
            <person name="Brodie E.L."/>
            <person name="Williams K.H."/>
            <person name="Hubbard S.S."/>
            <person name="Banfield J.F."/>
        </authorList>
    </citation>
    <scope>NUCLEOTIDE SEQUENCE [LARGE SCALE GENOMIC DNA]</scope>
</reference>
<dbReference type="InterPro" id="IPR003594">
    <property type="entry name" value="HATPase_dom"/>
</dbReference>
<evidence type="ECO:0000256" key="3">
    <source>
        <dbReference type="ARBA" id="ARBA00022553"/>
    </source>
</evidence>
<sequence>MDFLTNLDLFSVGITVAAIGILGFTVFFTDRKSYTNRAFLLFALVTIFWGIVNYLSYRVSSPILILWLLRLVIASATLHAFSFFTLFYIFPKTQLTFPNWYKFILFPISILVFLINLTPLSFSRITQLSLTGSVSTVEKGPGMLLFVSLVIFLIAGGLYTLIKKMRCAIGLEKTQFKYIFFGTILTFTLIFGFNFFLPAAFDYVRLIPLGAVFIFPFVAFTAYAIFKHHLLNTKIIATEILTFVLAIVTLMEVVLSKDVPILVFRGSTFLLILSFGILLIKSVLNEVRQREQLQILTGKLKEANKQLKILDQARAEFISMASHQLRTPPSSIKWYLSALLADEFGKLPPEIKEALVRVNTTNNSMISLIDALLNVSRIERGKLEFVFEEADLAEITQITIDQLAPLAREKGLELVYNKPAAPLPKLIMDKEKLRQVINNMIDNAIKYSKKGKIEISIEKTKRDATLKVRDNGKGMSAKELDVSFSKYGRGKDSIKYSAGLGLGMYLAKVIVEQHNGKIWAESPGADKGSTFAFSVPINNKIKPTSLIFDLTKTQNVK</sequence>
<keyword evidence="4" id="KW-0808">Transferase</keyword>
<dbReference type="AlphaFoldDB" id="A0A1F5QDE6"/>
<name>A0A1F5QDE6_9BACT</name>
<feature type="transmembrane region" description="Helical" evidence="7">
    <location>
        <begin position="6"/>
        <end position="27"/>
    </location>
</feature>
<keyword evidence="6" id="KW-0175">Coiled coil</keyword>
<dbReference type="InterPro" id="IPR036097">
    <property type="entry name" value="HisK_dim/P_sf"/>
</dbReference>
<feature type="transmembrane region" description="Helical" evidence="7">
    <location>
        <begin position="178"/>
        <end position="197"/>
    </location>
</feature>
<feature type="transmembrane region" description="Helical" evidence="7">
    <location>
        <begin position="142"/>
        <end position="162"/>
    </location>
</feature>
<dbReference type="InterPro" id="IPR036890">
    <property type="entry name" value="HATPase_C_sf"/>
</dbReference>
<keyword evidence="7" id="KW-0472">Membrane</keyword>
<feature type="transmembrane region" description="Helical" evidence="7">
    <location>
        <begin position="203"/>
        <end position="226"/>
    </location>
</feature>
<evidence type="ECO:0000256" key="4">
    <source>
        <dbReference type="ARBA" id="ARBA00022679"/>
    </source>
</evidence>
<dbReference type="SMART" id="SM00387">
    <property type="entry name" value="HATPase_c"/>
    <property type="match status" value="1"/>
</dbReference>
<evidence type="ECO:0000256" key="1">
    <source>
        <dbReference type="ARBA" id="ARBA00000085"/>
    </source>
</evidence>
<dbReference type="GO" id="GO:0005886">
    <property type="term" value="C:plasma membrane"/>
    <property type="evidence" value="ECO:0007669"/>
    <property type="project" value="TreeGrafter"/>
</dbReference>
<dbReference type="GO" id="GO:0000155">
    <property type="term" value="F:phosphorelay sensor kinase activity"/>
    <property type="evidence" value="ECO:0007669"/>
    <property type="project" value="InterPro"/>
</dbReference>
<evidence type="ECO:0000256" key="5">
    <source>
        <dbReference type="ARBA" id="ARBA00022777"/>
    </source>
</evidence>
<dbReference type="PANTHER" id="PTHR43047">
    <property type="entry name" value="TWO-COMPONENT HISTIDINE PROTEIN KINASE"/>
    <property type="match status" value="1"/>
</dbReference>
<protein>
    <recommendedName>
        <fullName evidence="2">histidine kinase</fullName>
        <ecNumber evidence="2">2.7.13.3</ecNumber>
    </recommendedName>
</protein>
<evidence type="ECO:0000313" key="10">
    <source>
        <dbReference type="Proteomes" id="UP000177235"/>
    </source>
</evidence>
<keyword evidence="3" id="KW-0597">Phosphoprotein</keyword>
<dbReference type="InterPro" id="IPR005467">
    <property type="entry name" value="His_kinase_dom"/>
</dbReference>
<dbReference type="CDD" id="cd00082">
    <property type="entry name" value="HisKA"/>
    <property type="match status" value="1"/>
</dbReference>
<dbReference type="GO" id="GO:0009927">
    <property type="term" value="F:histidine phosphotransfer kinase activity"/>
    <property type="evidence" value="ECO:0007669"/>
    <property type="project" value="TreeGrafter"/>
</dbReference>